<reference evidence="4 5" key="1">
    <citation type="submission" date="2019-02" db="EMBL/GenBank/DDBJ databases">
        <title>Investigation of anaerobic lignin degradation for improved lignocellulosic biofuels.</title>
        <authorList>
            <person name="Deangelis K."/>
        </authorList>
    </citation>
    <scope>NUCLEOTIDE SEQUENCE [LARGE SCALE GENOMIC DNA]</scope>
    <source>
        <strain evidence="4 5">159R</strain>
    </source>
</reference>
<dbReference type="SUPFAM" id="SSF100950">
    <property type="entry name" value="NagB/RpiA/CoA transferase-like"/>
    <property type="match status" value="1"/>
</dbReference>
<dbReference type="Proteomes" id="UP000294555">
    <property type="component" value="Unassembled WGS sequence"/>
</dbReference>
<evidence type="ECO:0000259" key="3">
    <source>
        <dbReference type="PROSITE" id="PS51000"/>
    </source>
</evidence>
<dbReference type="Gene3D" id="3.30.750.70">
    <property type="entry name" value="4-hydroxybutyrate coenzyme like domains"/>
    <property type="match status" value="1"/>
</dbReference>
<evidence type="ECO:0000256" key="2">
    <source>
        <dbReference type="ARBA" id="ARBA00023163"/>
    </source>
</evidence>
<dbReference type="SMART" id="SM01134">
    <property type="entry name" value="DeoRC"/>
    <property type="match status" value="1"/>
</dbReference>
<evidence type="ECO:0000256" key="1">
    <source>
        <dbReference type="ARBA" id="ARBA00023015"/>
    </source>
</evidence>
<dbReference type="Gene3D" id="1.10.10.10">
    <property type="entry name" value="Winged helix-like DNA-binding domain superfamily/Winged helix DNA-binding domain"/>
    <property type="match status" value="1"/>
</dbReference>
<dbReference type="InterPro" id="IPR001034">
    <property type="entry name" value="DeoR_HTH"/>
</dbReference>
<dbReference type="PANTHER" id="PTHR30363">
    <property type="entry name" value="HTH-TYPE TRANSCRIPTIONAL REGULATOR SRLR-RELATED"/>
    <property type="match status" value="1"/>
</dbReference>
<dbReference type="Pfam" id="PF08220">
    <property type="entry name" value="HTH_DeoR"/>
    <property type="match status" value="1"/>
</dbReference>
<dbReference type="EMBL" id="SJOI01000001">
    <property type="protein sequence ID" value="TCL07473.1"/>
    <property type="molecule type" value="Genomic_DNA"/>
</dbReference>
<dbReference type="PANTHER" id="PTHR30363:SF44">
    <property type="entry name" value="AGA OPERON TRANSCRIPTIONAL REPRESSOR-RELATED"/>
    <property type="match status" value="1"/>
</dbReference>
<keyword evidence="2" id="KW-0804">Transcription</keyword>
<dbReference type="SMART" id="SM00420">
    <property type="entry name" value="HTH_DEOR"/>
    <property type="match status" value="1"/>
</dbReference>
<dbReference type="InterPro" id="IPR036390">
    <property type="entry name" value="WH_DNA-bd_sf"/>
</dbReference>
<dbReference type="InterPro" id="IPR050313">
    <property type="entry name" value="Carb_Metab_HTH_regulators"/>
</dbReference>
<dbReference type="InterPro" id="IPR014036">
    <property type="entry name" value="DeoR-like_C"/>
</dbReference>
<dbReference type="InterPro" id="IPR037171">
    <property type="entry name" value="NagB/RpiA_transferase-like"/>
</dbReference>
<gene>
    <name evidence="4" type="ORF">EZJ58_5799</name>
</gene>
<dbReference type="Pfam" id="PF00455">
    <property type="entry name" value="DeoRC"/>
    <property type="match status" value="1"/>
</dbReference>
<evidence type="ECO:0000313" key="5">
    <source>
        <dbReference type="Proteomes" id="UP000294555"/>
    </source>
</evidence>
<dbReference type="GO" id="GO:0003700">
    <property type="term" value="F:DNA-binding transcription factor activity"/>
    <property type="evidence" value="ECO:0007669"/>
    <property type="project" value="InterPro"/>
</dbReference>
<proteinExistence type="predicted"/>
<keyword evidence="1" id="KW-0805">Transcription regulation</keyword>
<dbReference type="AlphaFoldDB" id="A0A4R1NIT8"/>
<organism evidence="4 5">
    <name type="scientific">Sodalis ligni</name>
    <dbReference type="NCBI Taxonomy" id="2697027"/>
    <lineage>
        <taxon>Bacteria</taxon>
        <taxon>Pseudomonadati</taxon>
        <taxon>Pseudomonadota</taxon>
        <taxon>Gammaproteobacteria</taxon>
        <taxon>Enterobacterales</taxon>
        <taxon>Bruguierivoracaceae</taxon>
        <taxon>Sodalis</taxon>
    </lineage>
</organism>
<dbReference type="PROSITE" id="PS51000">
    <property type="entry name" value="HTH_DEOR_2"/>
    <property type="match status" value="1"/>
</dbReference>
<dbReference type="SUPFAM" id="SSF46785">
    <property type="entry name" value="Winged helix' DNA-binding domain"/>
    <property type="match status" value="1"/>
</dbReference>
<accession>A0A4R1NIT8</accession>
<name>A0A4R1NIT8_9GAMM</name>
<evidence type="ECO:0000313" key="4">
    <source>
        <dbReference type="EMBL" id="TCL07473.1"/>
    </source>
</evidence>
<keyword evidence="5" id="KW-1185">Reference proteome</keyword>
<dbReference type="InterPro" id="IPR036388">
    <property type="entry name" value="WH-like_DNA-bd_sf"/>
</dbReference>
<comment type="caution">
    <text evidence="4">The sequence shown here is derived from an EMBL/GenBank/DDBJ whole genome shotgun (WGS) entry which is preliminary data.</text>
</comment>
<feature type="domain" description="HTH deoR-type" evidence="3">
    <location>
        <begin position="1"/>
        <end position="56"/>
    </location>
</feature>
<dbReference type="PRINTS" id="PR00037">
    <property type="entry name" value="HTHLACR"/>
</dbReference>
<protein>
    <submittedName>
        <fullName evidence="4">DeoR family transcriptional regulator</fullName>
    </submittedName>
</protein>
<sequence length="253" mass="27356">MQQRRNKIIEMMKEDGTVSVKKLTDTFDLTEATIRSDLRVLQKQGYIQRYHGGATLLDGKQHTHAMLPVRQIQLSEKDAIGQLAAGLIEPGDTIILDAGTTTTAIANHLNHIKRLSVITTAVNIALQLGGEPGVNILLTGGTFKFPTLSTSGDKAASFFDNILAEKLFLATACISPRVGLSYPSETDIKVKTAMINSANTVFVVADSTKIDKVSMFALPCEWQKLHYLITDSGITPEAKAAFEALGVTVLVAE</sequence>